<comment type="function">
    <text evidence="8">Component of the Mediator complex, a coactivator involved in the regulated transcription of nearly all RNA polymerase II-dependent genes. Mediator functions as a bridge to convey information from gene-specific regulatory proteins to the basal RNA polymerase II transcription machinery. Mediator is recruited to promoters by direct interactions with regulatory proteins and serves as a scaffold for the assembly of a functional preinitiation complex with RNA polymerase II and the general transcription factors.</text>
</comment>
<dbReference type="Proteomes" id="UP000242877">
    <property type="component" value="Unassembled WGS sequence"/>
</dbReference>
<comment type="caution">
    <text evidence="10">The sequence shown here is derived from an EMBL/GenBank/DDBJ whole genome shotgun (WGS) entry which is preliminary data.</text>
</comment>
<evidence type="ECO:0000256" key="9">
    <source>
        <dbReference type="SAM" id="MobiDB-lite"/>
    </source>
</evidence>
<evidence type="ECO:0000256" key="3">
    <source>
        <dbReference type="ARBA" id="ARBA00019660"/>
    </source>
</evidence>
<evidence type="ECO:0000256" key="7">
    <source>
        <dbReference type="ARBA" id="ARBA00023242"/>
    </source>
</evidence>
<evidence type="ECO:0000256" key="1">
    <source>
        <dbReference type="ARBA" id="ARBA00004123"/>
    </source>
</evidence>
<reference evidence="10 11" key="1">
    <citation type="journal article" date="2016" name="Genome Biol. Evol.">
        <title>Divergent and convergent evolution of fungal pathogenicity.</title>
        <authorList>
            <person name="Shang Y."/>
            <person name="Xiao G."/>
            <person name="Zheng P."/>
            <person name="Cen K."/>
            <person name="Zhan S."/>
            <person name="Wang C."/>
        </authorList>
    </citation>
    <scope>NUCLEOTIDE SEQUENCE [LARGE SCALE GENOMIC DNA]</scope>
    <source>
        <strain evidence="10 11">ARSEF 7405</strain>
    </source>
</reference>
<evidence type="ECO:0000256" key="4">
    <source>
        <dbReference type="ARBA" id="ARBA00023015"/>
    </source>
</evidence>
<dbReference type="GO" id="GO:0006355">
    <property type="term" value="P:regulation of DNA-templated transcription"/>
    <property type="evidence" value="ECO:0007669"/>
    <property type="project" value="InterPro"/>
</dbReference>
<gene>
    <name evidence="10" type="ORF">AAP_01892</name>
</gene>
<dbReference type="InterPro" id="IPR038089">
    <property type="entry name" value="Med31_sf"/>
</dbReference>
<evidence type="ECO:0000256" key="6">
    <source>
        <dbReference type="ARBA" id="ARBA00023163"/>
    </source>
</evidence>
<accession>A0A162II66</accession>
<dbReference type="AlphaFoldDB" id="A0A162II66"/>
<dbReference type="EMBL" id="AZGZ01000006">
    <property type="protein sequence ID" value="KZZ94592.1"/>
    <property type="molecule type" value="Genomic_DNA"/>
</dbReference>
<keyword evidence="7 8" id="KW-0539">Nucleus</keyword>
<comment type="similarity">
    <text evidence="2 8">Belongs to the Mediator complex subunit 31 family.</text>
</comment>
<organism evidence="10 11">
    <name type="scientific">Ascosphaera apis ARSEF 7405</name>
    <dbReference type="NCBI Taxonomy" id="392613"/>
    <lineage>
        <taxon>Eukaryota</taxon>
        <taxon>Fungi</taxon>
        <taxon>Dikarya</taxon>
        <taxon>Ascomycota</taxon>
        <taxon>Pezizomycotina</taxon>
        <taxon>Eurotiomycetes</taxon>
        <taxon>Eurotiomycetidae</taxon>
        <taxon>Onygenales</taxon>
        <taxon>Ascosphaeraceae</taxon>
        <taxon>Ascosphaera</taxon>
    </lineage>
</organism>
<proteinExistence type="inferred from homology"/>
<evidence type="ECO:0000313" key="10">
    <source>
        <dbReference type="EMBL" id="KZZ94592.1"/>
    </source>
</evidence>
<keyword evidence="4 8" id="KW-0805">Transcription regulation</keyword>
<feature type="compositionally biased region" description="Basic and acidic residues" evidence="9">
    <location>
        <begin position="76"/>
        <end position="90"/>
    </location>
</feature>
<dbReference type="OrthoDB" id="10257739at2759"/>
<comment type="subcellular location">
    <subcellularLocation>
        <location evidence="1 8">Nucleus</location>
    </subcellularLocation>
</comment>
<keyword evidence="6 8" id="KW-0804">Transcription</keyword>
<dbReference type="GO" id="GO:0003712">
    <property type="term" value="F:transcription coregulator activity"/>
    <property type="evidence" value="ECO:0007669"/>
    <property type="project" value="InterPro"/>
</dbReference>
<evidence type="ECO:0000256" key="5">
    <source>
        <dbReference type="ARBA" id="ARBA00023159"/>
    </source>
</evidence>
<name>A0A162II66_9EURO</name>
<feature type="region of interest" description="Disordered" evidence="9">
    <location>
        <begin position="65"/>
        <end position="90"/>
    </location>
</feature>
<evidence type="ECO:0000256" key="8">
    <source>
        <dbReference type="RuleBase" id="RU364129"/>
    </source>
</evidence>
<comment type="subunit">
    <text evidence="8">Component of the Mediator complex.</text>
</comment>
<keyword evidence="5 8" id="KW-0010">Activator</keyword>
<sequence>MDSQGPQAGIDPAAQPEQAFQVPPPPPIPSDPRFTAELEFVLSLGNPNYLSFLAVSYPYLLGTRDESADIDDGDDGKDGVSNENNEQRKSGDAAAFAAYLKYLYDYWRRPEYMQFLTHPEASLKSLRLLQEEEVRKILIRPDVIARLM</sequence>
<feature type="compositionally biased region" description="Low complexity" evidence="9">
    <location>
        <begin position="12"/>
        <end position="21"/>
    </location>
</feature>
<evidence type="ECO:0000256" key="2">
    <source>
        <dbReference type="ARBA" id="ARBA00006378"/>
    </source>
</evidence>
<protein>
    <recommendedName>
        <fullName evidence="3 8">Mediator of RNA polymerase II transcription subunit 31</fullName>
    </recommendedName>
</protein>
<evidence type="ECO:0000313" key="11">
    <source>
        <dbReference type="Proteomes" id="UP000242877"/>
    </source>
</evidence>
<dbReference type="GO" id="GO:0016592">
    <property type="term" value="C:mediator complex"/>
    <property type="evidence" value="ECO:0007669"/>
    <property type="project" value="InterPro"/>
</dbReference>
<dbReference type="InterPro" id="IPR008831">
    <property type="entry name" value="Mediator_Med31"/>
</dbReference>
<dbReference type="PANTHER" id="PTHR13186">
    <property type="entry name" value="MEDIATOR OF RNA POLYMERASE II TRANSCRIPTION SUBUNIT 31"/>
    <property type="match status" value="1"/>
</dbReference>
<keyword evidence="11" id="KW-1185">Reference proteome</keyword>
<feature type="region of interest" description="Disordered" evidence="9">
    <location>
        <begin position="1"/>
        <end position="33"/>
    </location>
</feature>
<dbReference type="Gene3D" id="1.10.10.1340">
    <property type="entry name" value="Mediator of RNA polymerase II, submodule Med31 (Soh1)"/>
    <property type="match status" value="1"/>
</dbReference>
<dbReference type="Pfam" id="PF05669">
    <property type="entry name" value="Med31"/>
    <property type="match status" value="1"/>
</dbReference>
<dbReference type="VEuPathDB" id="FungiDB:AAP_01892"/>